<dbReference type="AlphaFoldDB" id="A0AAN7IC69"/>
<evidence type="ECO:0000313" key="2">
    <source>
        <dbReference type="Proteomes" id="UP001324115"/>
    </source>
</evidence>
<keyword evidence="2" id="KW-1185">Reference proteome</keyword>
<sequence>MVQAEKKAIRCGDTRWLKKLEAEINTLLDKEEKMWSLRARVNWLKDEDRNTRFFHSKASQRRHRNYIKGLFDSSGQWTTQPNQVVNTAINIYQQLFTTSNLENLKTVLAEIPQLVTVDMNATLTSTFTTDEVE</sequence>
<name>A0AAN7IC69_QUERU</name>
<accession>A0AAN7IC69</accession>
<evidence type="ECO:0000313" key="1">
    <source>
        <dbReference type="EMBL" id="KAK4564696.1"/>
    </source>
</evidence>
<dbReference type="Proteomes" id="UP001324115">
    <property type="component" value="Unassembled WGS sequence"/>
</dbReference>
<proteinExistence type="predicted"/>
<protein>
    <recommendedName>
        <fullName evidence="3">Reverse transcriptase</fullName>
    </recommendedName>
</protein>
<comment type="caution">
    <text evidence="1">The sequence shown here is derived from an EMBL/GenBank/DDBJ whole genome shotgun (WGS) entry which is preliminary data.</text>
</comment>
<gene>
    <name evidence="1" type="ORF">RGQ29_006674</name>
</gene>
<dbReference type="EMBL" id="JAXUIC010000011">
    <property type="protein sequence ID" value="KAK4564696.1"/>
    <property type="molecule type" value="Genomic_DNA"/>
</dbReference>
<reference evidence="1 2" key="1">
    <citation type="journal article" date="2023" name="G3 (Bethesda)">
        <title>A haplotype-resolved chromosome-scale genome for Quercus rubra L. provides insights into the genetics of adaptive traits for red oak species.</title>
        <authorList>
            <person name="Kapoor B."/>
            <person name="Jenkins J."/>
            <person name="Schmutz J."/>
            <person name="Zhebentyayeva T."/>
            <person name="Kuelheim C."/>
            <person name="Coggeshall M."/>
            <person name="Heim C."/>
            <person name="Lasky J.R."/>
            <person name="Leites L."/>
            <person name="Islam-Faridi N."/>
            <person name="Romero-Severson J."/>
            <person name="DeLeo V.L."/>
            <person name="Lucas S.M."/>
            <person name="Lazic D."/>
            <person name="Gailing O."/>
            <person name="Carlson J."/>
            <person name="Staton M."/>
        </authorList>
    </citation>
    <scope>NUCLEOTIDE SEQUENCE [LARGE SCALE GENOMIC DNA]</scope>
    <source>
        <strain evidence="1">Pseudo-F2</strain>
    </source>
</reference>
<organism evidence="1 2">
    <name type="scientific">Quercus rubra</name>
    <name type="common">Northern red oak</name>
    <name type="synonym">Quercus borealis</name>
    <dbReference type="NCBI Taxonomy" id="3512"/>
    <lineage>
        <taxon>Eukaryota</taxon>
        <taxon>Viridiplantae</taxon>
        <taxon>Streptophyta</taxon>
        <taxon>Embryophyta</taxon>
        <taxon>Tracheophyta</taxon>
        <taxon>Spermatophyta</taxon>
        <taxon>Magnoliopsida</taxon>
        <taxon>eudicotyledons</taxon>
        <taxon>Gunneridae</taxon>
        <taxon>Pentapetalae</taxon>
        <taxon>rosids</taxon>
        <taxon>fabids</taxon>
        <taxon>Fagales</taxon>
        <taxon>Fagaceae</taxon>
        <taxon>Quercus</taxon>
    </lineage>
</organism>
<evidence type="ECO:0008006" key="3">
    <source>
        <dbReference type="Google" id="ProtNLM"/>
    </source>
</evidence>